<gene>
    <name evidence="11" type="ORF">J416_06103</name>
</gene>
<keyword evidence="4" id="KW-0813">Transport</keyword>
<protein>
    <recommendedName>
        <fullName evidence="3">Multidrug export protein MepA</fullName>
    </recommendedName>
</protein>
<comment type="similarity">
    <text evidence="2">Belongs to the multi antimicrobial extrusion (MATE) (TC 2.A.66.1) family. MepA subfamily.</text>
</comment>
<feature type="transmembrane region" description="Helical" evidence="10">
    <location>
        <begin position="16"/>
        <end position="36"/>
    </location>
</feature>
<evidence type="ECO:0000256" key="3">
    <source>
        <dbReference type="ARBA" id="ARBA00022106"/>
    </source>
</evidence>
<keyword evidence="5" id="KW-1003">Cell membrane</keyword>
<dbReference type="Proteomes" id="UP000012283">
    <property type="component" value="Unassembled WGS sequence"/>
</dbReference>
<dbReference type="GO" id="GO:0042910">
    <property type="term" value="F:xenobiotic transmembrane transporter activity"/>
    <property type="evidence" value="ECO:0007669"/>
    <property type="project" value="InterPro"/>
</dbReference>
<accession>N4WWY9</accession>
<feature type="transmembrane region" description="Helical" evidence="10">
    <location>
        <begin position="391"/>
        <end position="412"/>
    </location>
</feature>
<keyword evidence="9" id="KW-0046">Antibiotic resistance</keyword>
<dbReference type="PATRIC" id="fig|1308866.3.peg.1236"/>
<evidence type="ECO:0000256" key="1">
    <source>
        <dbReference type="ARBA" id="ARBA00004651"/>
    </source>
</evidence>
<dbReference type="CDD" id="cd13143">
    <property type="entry name" value="MATE_MepA_like"/>
    <property type="match status" value="1"/>
</dbReference>
<evidence type="ECO:0000313" key="12">
    <source>
        <dbReference type="Proteomes" id="UP000012283"/>
    </source>
</evidence>
<keyword evidence="6 10" id="KW-0812">Transmembrane</keyword>
<keyword evidence="7 10" id="KW-1133">Transmembrane helix</keyword>
<dbReference type="STRING" id="1308866.J416_06103"/>
<evidence type="ECO:0000256" key="9">
    <source>
        <dbReference type="ARBA" id="ARBA00023251"/>
    </source>
</evidence>
<feature type="transmembrane region" description="Helical" evidence="10">
    <location>
        <begin position="320"/>
        <end position="341"/>
    </location>
</feature>
<dbReference type="PANTHER" id="PTHR43823:SF3">
    <property type="entry name" value="MULTIDRUG EXPORT PROTEIN MEPA"/>
    <property type="match status" value="1"/>
</dbReference>
<evidence type="ECO:0000256" key="7">
    <source>
        <dbReference type="ARBA" id="ARBA00022989"/>
    </source>
</evidence>
<evidence type="ECO:0000256" key="8">
    <source>
        <dbReference type="ARBA" id="ARBA00023136"/>
    </source>
</evidence>
<feature type="transmembrane region" description="Helical" evidence="10">
    <location>
        <begin position="272"/>
        <end position="293"/>
    </location>
</feature>
<comment type="subcellular location">
    <subcellularLocation>
        <location evidence="1">Cell membrane</location>
        <topology evidence="1">Multi-pass membrane protein</topology>
    </subcellularLocation>
</comment>
<dbReference type="InterPro" id="IPR045070">
    <property type="entry name" value="MATE_MepA-like"/>
</dbReference>
<feature type="transmembrane region" description="Helical" evidence="10">
    <location>
        <begin position="48"/>
        <end position="73"/>
    </location>
</feature>
<dbReference type="GO" id="GO:0015297">
    <property type="term" value="F:antiporter activity"/>
    <property type="evidence" value="ECO:0007669"/>
    <property type="project" value="InterPro"/>
</dbReference>
<evidence type="ECO:0000256" key="5">
    <source>
        <dbReference type="ARBA" id="ARBA00022475"/>
    </source>
</evidence>
<feature type="transmembrane region" description="Helical" evidence="10">
    <location>
        <begin position="199"/>
        <end position="218"/>
    </location>
</feature>
<name>N4WWY9_9BACI</name>
<feature type="transmembrane region" description="Helical" evidence="10">
    <location>
        <begin position="167"/>
        <end position="187"/>
    </location>
</feature>
<dbReference type="InterPro" id="IPR002528">
    <property type="entry name" value="MATE_fam"/>
</dbReference>
<dbReference type="GO" id="GO:0046677">
    <property type="term" value="P:response to antibiotic"/>
    <property type="evidence" value="ECO:0007669"/>
    <property type="project" value="UniProtKB-KW"/>
</dbReference>
<proteinExistence type="inferred from homology"/>
<feature type="transmembrane region" description="Helical" evidence="10">
    <location>
        <begin position="94"/>
        <end position="116"/>
    </location>
</feature>
<dbReference type="PANTHER" id="PTHR43823">
    <property type="entry name" value="SPORULATION PROTEIN YKVU"/>
    <property type="match status" value="1"/>
</dbReference>
<dbReference type="AlphaFoldDB" id="N4WWY9"/>
<feature type="transmembrane region" description="Helical" evidence="10">
    <location>
        <begin position="136"/>
        <end position="155"/>
    </location>
</feature>
<dbReference type="InterPro" id="IPR051327">
    <property type="entry name" value="MATE_MepA_subfamily"/>
</dbReference>
<dbReference type="Pfam" id="PF01554">
    <property type="entry name" value="MatE"/>
    <property type="match status" value="2"/>
</dbReference>
<dbReference type="GO" id="GO:0005886">
    <property type="term" value="C:plasma membrane"/>
    <property type="evidence" value="ECO:0007669"/>
    <property type="project" value="UniProtKB-SubCell"/>
</dbReference>
<evidence type="ECO:0000256" key="2">
    <source>
        <dbReference type="ARBA" id="ARBA00008417"/>
    </source>
</evidence>
<evidence type="ECO:0000256" key="6">
    <source>
        <dbReference type="ARBA" id="ARBA00022692"/>
    </source>
</evidence>
<dbReference type="eggNOG" id="COG0534">
    <property type="taxonomic scope" value="Bacteria"/>
</dbReference>
<dbReference type="RefSeq" id="WP_003466648.1">
    <property type="nucleotide sequence ID" value="NZ_APML01000019.1"/>
</dbReference>
<evidence type="ECO:0000313" key="11">
    <source>
        <dbReference type="EMBL" id="ENH97561.1"/>
    </source>
</evidence>
<dbReference type="InterPro" id="IPR048279">
    <property type="entry name" value="MdtK-like"/>
</dbReference>
<dbReference type="EMBL" id="APML01000019">
    <property type="protein sequence ID" value="ENH97561.1"/>
    <property type="molecule type" value="Genomic_DNA"/>
</dbReference>
<dbReference type="PIRSF" id="PIRSF006603">
    <property type="entry name" value="DinF"/>
    <property type="match status" value="1"/>
</dbReference>
<comment type="caution">
    <text evidence="11">The sequence shown here is derived from an EMBL/GenBank/DDBJ whole genome shotgun (WGS) entry which is preliminary data.</text>
</comment>
<organism evidence="11 12">
    <name type="scientific">Gracilibacillus halophilus YIM-C55.5</name>
    <dbReference type="NCBI Taxonomy" id="1308866"/>
    <lineage>
        <taxon>Bacteria</taxon>
        <taxon>Bacillati</taxon>
        <taxon>Bacillota</taxon>
        <taxon>Bacilli</taxon>
        <taxon>Bacillales</taxon>
        <taxon>Bacillaceae</taxon>
        <taxon>Gracilibacillus</taxon>
    </lineage>
</organism>
<keyword evidence="12" id="KW-1185">Reference proteome</keyword>
<evidence type="ECO:0000256" key="4">
    <source>
        <dbReference type="ARBA" id="ARBA00022448"/>
    </source>
</evidence>
<keyword evidence="8 10" id="KW-0472">Membrane</keyword>
<feature type="transmembrane region" description="Helical" evidence="10">
    <location>
        <begin position="361"/>
        <end position="384"/>
    </location>
</feature>
<sequence length="447" mass="49932">MTSENRMEMEHTMKSLLAYAAPTIGVMVFVSIYTMVDGIFVARYVNETALSAINIFLPVFALTFAISLMLGTGGNAIIAKKMGENKYEEARSNFTFIVSCGGIIGLFIMGFGLVWIRPLVELLGAGSNDQLFDYTMTYARIMLIVSPLLIIQMMFENFFVTAGKPKLSLVITLIGGSANIVLDYLFIYEFHMGIEGAAIATAIGIIIPATFGPLYFLFTRQTNLYFTKPNIDWMVLRNSCLNGSSEMITNLSLSVVTFAFNRLMIQYLGVEGVAAVTIIFYLMMLLTPIYIGYSSGIAPIISYNYGSNNRKQLKRVLTSSIWFVGITSMAIFSLSYIFGPFLIRFMVNEASGTYEIAVQGLRIFCFGFLFMGFNLFCSMLFTALSNGKVSAFISLLRTLIFVLVALLVLPRILGVNGIWLAIPLAEFLTIIVCYLCLYRYRNVYHYY</sequence>
<reference evidence="11 12" key="1">
    <citation type="submission" date="2013-03" db="EMBL/GenBank/DDBJ databases">
        <title>Draft genome sequence of Gracibacillus halophilus YIM-C55.5, a moderately halophilic and thermophilic organism from the Xiaochaidamu salt lake.</title>
        <authorList>
            <person name="Sugumar T."/>
            <person name="Polireddy D.R."/>
            <person name="Antony A."/>
            <person name="Madhava Y.R."/>
            <person name="Sivakumar N."/>
        </authorList>
    </citation>
    <scope>NUCLEOTIDE SEQUENCE [LARGE SCALE GENOMIC DNA]</scope>
    <source>
        <strain evidence="11 12">YIM-C55.5</strain>
    </source>
</reference>
<feature type="transmembrane region" description="Helical" evidence="10">
    <location>
        <begin position="418"/>
        <end position="437"/>
    </location>
</feature>
<evidence type="ECO:0000256" key="10">
    <source>
        <dbReference type="SAM" id="Phobius"/>
    </source>
</evidence>